<feature type="non-terminal residue" evidence="1">
    <location>
        <position position="1"/>
    </location>
</feature>
<proteinExistence type="predicted"/>
<evidence type="ECO:0000313" key="1">
    <source>
        <dbReference type="EMBL" id="GBN35824.1"/>
    </source>
</evidence>
<protein>
    <submittedName>
        <fullName evidence="1">Uncharacterized protein</fullName>
    </submittedName>
</protein>
<organism evidence="1 2">
    <name type="scientific">Araneus ventricosus</name>
    <name type="common">Orbweaver spider</name>
    <name type="synonym">Epeira ventricosa</name>
    <dbReference type="NCBI Taxonomy" id="182803"/>
    <lineage>
        <taxon>Eukaryota</taxon>
        <taxon>Metazoa</taxon>
        <taxon>Ecdysozoa</taxon>
        <taxon>Arthropoda</taxon>
        <taxon>Chelicerata</taxon>
        <taxon>Arachnida</taxon>
        <taxon>Araneae</taxon>
        <taxon>Araneomorphae</taxon>
        <taxon>Entelegynae</taxon>
        <taxon>Araneoidea</taxon>
        <taxon>Araneidae</taxon>
        <taxon>Araneus</taxon>
    </lineage>
</organism>
<dbReference type="EMBL" id="BGPR01008752">
    <property type="protein sequence ID" value="GBN35824.1"/>
    <property type="molecule type" value="Genomic_DNA"/>
</dbReference>
<gene>
    <name evidence="1" type="ORF">AVEN_201564_1</name>
</gene>
<name>A0A4Y2NAW5_ARAVE</name>
<accession>A0A4Y2NAW5</accession>
<dbReference type="Proteomes" id="UP000499080">
    <property type="component" value="Unassembled WGS sequence"/>
</dbReference>
<reference evidence="1 2" key="1">
    <citation type="journal article" date="2019" name="Sci. Rep.">
        <title>Orb-weaving spider Araneus ventricosus genome elucidates the spidroin gene catalogue.</title>
        <authorList>
            <person name="Kono N."/>
            <person name="Nakamura H."/>
            <person name="Ohtoshi R."/>
            <person name="Moran D.A.P."/>
            <person name="Shinohara A."/>
            <person name="Yoshida Y."/>
            <person name="Fujiwara M."/>
            <person name="Mori M."/>
            <person name="Tomita M."/>
            <person name="Arakawa K."/>
        </authorList>
    </citation>
    <scope>NUCLEOTIDE SEQUENCE [LARGE SCALE GENOMIC DNA]</scope>
</reference>
<keyword evidence="2" id="KW-1185">Reference proteome</keyword>
<evidence type="ECO:0000313" key="2">
    <source>
        <dbReference type="Proteomes" id="UP000499080"/>
    </source>
</evidence>
<dbReference type="AlphaFoldDB" id="A0A4Y2NAW5"/>
<comment type="caution">
    <text evidence="1">The sequence shown here is derived from an EMBL/GenBank/DDBJ whole genome shotgun (WGS) entry which is preliminary data.</text>
</comment>
<sequence length="114" mass="13158">SGKDCELRADVHRFETNRHESSGVYDARESIDTRSDYFPEPVLRNRCDKALPRRGYLLSRFEIDLVQTILQRSLVVYEDGWILHVPSASKTDRSCRGACARRHQQLHAGFPLTL</sequence>